<proteinExistence type="predicted"/>
<comment type="caution">
    <text evidence="1">The sequence shown here is derived from an EMBL/GenBank/DDBJ whole genome shotgun (WGS) entry which is preliminary data.</text>
</comment>
<protein>
    <submittedName>
        <fullName evidence="1">Uncharacterized protein</fullName>
    </submittedName>
</protein>
<reference evidence="1" key="1">
    <citation type="journal article" date="2020" name="Stud. Mycol.">
        <title>101 Dothideomycetes genomes: a test case for predicting lifestyles and emergence of pathogens.</title>
        <authorList>
            <person name="Haridas S."/>
            <person name="Albert R."/>
            <person name="Binder M."/>
            <person name="Bloem J."/>
            <person name="Labutti K."/>
            <person name="Salamov A."/>
            <person name="Andreopoulos B."/>
            <person name="Baker S."/>
            <person name="Barry K."/>
            <person name="Bills G."/>
            <person name="Bluhm B."/>
            <person name="Cannon C."/>
            <person name="Castanera R."/>
            <person name="Culley D."/>
            <person name="Daum C."/>
            <person name="Ezra D."/>
            <person name="Gonzalez J."/>
            <person name="Henrissat B."/>
            <person name="Kuo A."/>
            <person name="Liang C."/>
            <person name="Lipzen A."/>
            <person name="Lutzoni F."/>
            <person name="Magnuson J."/>
            <person name="Mondo S."/>
            <person name="Nolan M."/>
            <person name="Ohm R."/>
            <person name="Pangilinan J."/>
            <person name="Park H.-J."/>
            <person name="Ramirez L."/>
            <person name="Alfaro M."/>
            <person name="Sun H."/>
            <person name="Tritt A."/>
            <person name="Yoshinaga Y."/>
            <person name="Zwiers L.-H."/>
            <person name="Turgeon B."/>
            <person name="Goodwin S."/>
            <person name="Spatafora J."/>
            <person name="Crous P."/>
            <person name="Grigoriev I."/>
        </authorList>
    </citation>
    <scope>NUCLEOTIDE SEQUENCE</scope>
    <source>
        <strain evidence="1">ATCC 200398</strain>
    </source>
</reference>
<dbReference type="EMBL" id="MU003517">
    <property type="protein sequence ID" value="KAF2468177.1"/>
    <property type="molecule type" value="Genomic_DNA"/>
</dbReference>
<gene>
    <name evidence="1" type="ORF">BDR25DRAFT_357921</name>
</gene>
<sequence length="240" mass="28156">MEKHRFALVCMLLHSDTTTRHHRFTSLSAAGSVGSRWWRTGGAELSPRAPNNLTGALWGRFPLPACCERDRTILATARRHCVTIQNLQRAFWLRVKRIVKFVCMWRRRDCVLDCQMARVLLLRNINGRNKSLWQVLAVPMTLEFLWPSYLCIQDCHAWVHAVDEPNPWSLPYGPWMKGKRHHHYHVISMPTILLQLLIQGPTMQEDTLLLWINDLDTRSPFAVKNRRVHDEAKRCWMVKM</sequence>
<evidence type="ECO:0000313" key="1">
    <source>
        <dbReference type="EMBL" id="KAF2468177.1"/>
    </source>
</evidence>
<name>A0ACB6QPF8_9PLEO</name>
<evidence type="ECO:0000313" key="2">
    <source>
        <dbReference type="Proteomes" id="UP000799755"/>
    </source>
</evidence>
<dbReference type="Proteomes" id="UP000799755">
    <property type="component" value="Unassembled WGS sequence"/>
</dbReference>
<keyword evidence="2" id="KW-1185">Reference proteome</keyword>
<organism evidence="1 2">
    <name type="scientific">Lindgomyces ingoldianus</name>
    <dbReference type="NCBI Taxonomy" id="673940"/>
    <lineage>
        <taxon>Eukaryota</taxon>
        <taxon>Fungi</taxon>
        <taxon>Dikarya</taxon>
        <taxon>Ascomycota</taxon>
        <taxon>Pezizomycotina</taxon>
        <taxon>Dothideomycetes</taxon>
        <taxon>Pleosporomycetidae</taxon>
        <taxon>Pleosporales</taxon>
        <taxon>Lindgomycetaceae</taxon>
        <taxon>Lindgomyces</taxon>
    </lineage>
</organism>
<accession>A0ACB6QPF8</accession>